<keyword evidence="1" id="KW-1133">Transmembrane helix</keyword>
<gene>
    <name evidence="2" type="ORF">HUT08_17835</name>
</gene>
<evidence type="ECO:0000313" key="3">
    <source>
        <dbReference type="Proteomes" id="UP000509303"/>
    </source>
</evidence>
<accession>A0A7H8N9S1</accession>
<evidence type="ECO:0000313" key="2">
    <source>
        <dbReference type="EMBL" id="QKW51086.1"/>
    </source>
</evidence>
<feature type="transmembrane region" description="Helical" evidence="1">
    <location>
        <begin position="174"/>
        <end position="196"/>
    </location>
</feature>
<reference evidence="2 3" key="1">
    <citation type="submission" date="2020-06" db="EMBL/GenBank/DDBJ databases">
        <title>Genome mining for natural products.</title>
        <authorList>
            <person name="Zhang B."/>
            <person name="Shi J."/>
            <person name="Ge H."/>
        </authorList>
    </citation>
    <scope>NUCLEOTIDE SEQUENCE [LARGE SCALE GENOMIC DNA]</scope>
    <source>
        <strain evidence="2 3">NA00687</strain>
    </source>
</reference>
<dbReference type="RefSeq" id="WP_176162811.1">
    <property type="nucleotide sequence ID" value="NZ_CP054929.1"/>
</dbReference>
<evidence type="ECO:0008006" key="4">
    <source>
        <dbReference type="Google" id="ProtNLM"/>
    </source>
</evidence>
<keyword evidence="1" id="KW-0812">Transmembrane</keyword>
<keyword evidence="3" id="KW-1185">Reference proteome</keyword>
<keyword evidence="1" id="KW-0472">Membrane</keyword>
<evidence type="ECO:0000256" key="1">
    <source>
        <dbReference type="SAM" id="Phobius"/>
    </source>
</evidence>
<dbReference type="AlphaFoldDB" id="A0A7H8N9S1"/>
<proteinExistence type="predicted"/>
<protein>
    <recommendedName>
        <fullName evidence="4">Integral membrane protein</fullName>
    </recommendedName>
</protein>
<organism evidence="2 3">
    <name type="scientific">Streptomyces buecherae</name>
    <dbReference type="NCBI Taxonomy" id="2763006"/>
    <lineage>
        <taxon>Bacteria</taxon>
        <taxon>Bacillati</taxon>
        <taxon>Actinomycetota</taxon>
        <taxon>Actinomycetes</taxon>
        <taxon>Kitasatosporales</taxon>
        <taxon>Streptomycetaceae</taxon>
        <taxon>Streptomyces</taxon>
    </lineage>
</organism>
<feature type="transmembrane region" description="Helical" evidence="1">
    <location>
        <begin position="41"/>
        <end position="57"/>
    </location>
</feature>
<dbReference type="PROSITE" id="PS51257">
    <property type="entry name" value="PROKAR_LIPOPROTEIN"/>
    <property type="match status" value="1"/>
</dbReference>
<name>A0A7H8N9S1_9ACTN</name>
<sequence>MVRAGAGLRLLRAAFFTTVCVALTAGGHVLASCAAVPGWTLGVAWLVTFAVVAPLAGRQRSLPGIAAGLAAGQLVLHSLFALAQRGVAGLPAVGHAHTHGDGAQALPPGVASDSADGRLIVLAARLVCDEPGQISVDKARRIVDDSGLDPERHAQAGAAVAGAARHASGSVLDAVLPSLPMLLGHLLAALAAGWLLRRGDAALWRVVALSAAPAREVADAALVRTLRAAFALVGAVCAGLSRSAVGPRPWTARAAGETPARPQVLALHHAVIRRGPPRYDLAA</sequence>
<dbReference type="Proteomes" id="UP000509303">
    <property type="component" value="Chromosome"/>
</dbReference>
<dbReference type="EMBL" id="CP054929">
    <property type="protein sequence ID" value="QKW51086.1"/>
    <property type="molecule type" value="Genomic_DNA"/>
</dbReference>
<feature type="transmembrane region" description="Helical" evidence="1">
    <location>
        <begin position="64"/>
        <end position="83"/>
    </location>
</feature>